<evidence type="ECO:0000256" key="1">
    <source>
        <dbReference type="SAM" id="MobiDB-lite"/>
    </source>
</evidence>
<accession>A0A6I6MTB1</accession>
<feature type="transmembrane region" description="Helical" evidence="2">
    <location>
        <begin position="42"/>
        <end position="60"/>
    </location>
</feature>
<evidence type="ECO:0000256" key="2">
    <source>
        <dbReference type="SAM" id="Phobius"/>
    </source>
</evidence>
<sequence length="111" mass="11428">MADRKPPEDALRDLRRRVDAARGTGGSNSEPAPSAASLSLRIGGEFGAAIIVGALLGYGADYFLHTAPWGLGIGLALGFVTGVVNVVRAVSAYNSANPPDPNAPRIPDDDD</sequence>
<feature type="transmembrane region" description="Helical" evidence="2">
    <location>
        <begin position="66"/>
        <end position="87"/>
    </location>
</feature>
<keyword evidence="4" id="KW-1185">Reference proteome</keyword>
<keyword evidence="2" id="KW-0472">Membrane</keyword>
<dbReference type="EMBL" id="CP047045">
    <property type="protein sequence ID" value="QGZ95784.1"/>
    <property type="molecule type" value="Genomic_DNA"/>
</dbReference>
<dbReference type="AlphaFoldDB" id="A0A6I6MTB1"/>
<evidence type="ECO:0000313" key="3">
    <source>
        <dbReference type="EMBL" id="QGZ95784.1"/>
    </source>
</evidence>
<organism evidence="3 4">
    <name type="scientific">Terricaulis silvestris</name>
    <dbReference type="NCBI Taxonomy" id="2686094"/>
    <lineage>
        <taxon>Bacteria</taxon>
        <taxon>Pseudomonadati</taxon>
        <taxon>Pseudomonadota</taxon>
        <taxon>Alphaproteobacteria</taxon>
        <taxon>Caulobacterales</taxon>
        <taxon>Caulobacteraceae</taxon>
        <taxon>Terricaulis</taxon>
    </lineage>
</organism>
<gene>
    <name evidence="3" type="ORF">DSM104635_02635</name>
</gene>
<feature type="compositionally biased region" description="Basic and acidic residues" evidence="1">
    <location>
        <begin position="1"/>
        <end position="20"/>
    </location>
</feature>
<dbReference type="Pfam" id="PF09527">
    <property type="entry name" value="ATPase_gene1"/>
    <property type="match status" value="1"/>
</dbReference>
<evidence type="ECO:0000313" key="4">
    <source>
        <dbReference type="Proteomes" id="UP000431269"/>
    </source>
</evidence>
<protein>
    <submittedName>
        <fullName evidence="3">F0F1-ATPase subunit</fullName>
    </submittedName>
</protein>
<feature type="region of interest" description="Disordered" evidence="1">
    <location>
        <begin position="1"/>
        <end position="35"/>
    </location>
</feature>
<keyword evidence="2" id="KW-0812">Transmembrane</keyword>
<dbReference type="RefSeq" id="WP_158766617.1">
    <property type="nucleotide sequence ID" value="NZ_CP047045.1"/>
</dbReference>
<dbReference type="Proteomes" id="UP000431269">
    <property type="component" value="Chromosome"/>
</dbReference>
<keyword evidence="2" id="KW-1133">Transmembrane helix</keyword>
<dbReference type="InterPro" id="IPR032820">
    <property type="entry name" value="ATPase_put"/>
</dbReference>
<name>A0A6I6MTB1_9CAUL</name>
<reference evidence="4" key="1">
    <citation type="submission" date="2019-12" db="EMBL/GenBank/DDBJ databases">
        <title>Complete genome of Terracaulis silvestris 0127_4.</title>
        <authorList>
            <person name="Vieira S."/>
            <person name="Riedel T."/>
            <person name="Sproer C."/>
            <person name="Pascual J."/>
            <person name="Boedeker C."/>
            <person name="Overmann J."/>
        </authorList>
    </citation>
    <scope>NUCLEOTIDE SEQUENCE [LARGE SCALE GENOMIC DNA]</scope>
    <source>
        <strain evidence="4">0127_4</strain>
    </source>
</reference>
<dbReference type="KEGG" id="tsv:DSM104635_02635"/>
<proteinExistence type="predicted"/>